<dbReference type="OrthoDB" id="174137at2"/>
<dbReference type="Gene3D" id="3.40.1140.10">
    <property type="match status" value="1"/>
</dbReference>
<dbReference type="STRING" id="33881.NS184_14600"/>
<organism evidence="3 4">
    <name type="scientific">Curtobacterium luteum</name>
    <dbReference type="NCBI Taxonomy" id="33881"/>
    <lineage>
        <taxon>Bacteria</taxon>
        <taxon>Bacillati</taxon>
        <taxon>Actinomycetota</taxon>
        <taxon>Actinomycetes</taxon>
        <taxon>Micrococcales</taxon>
        <taxon>Microbacteriaceae</taxon>
        <taxon>Curtobacterium</taxon>
    </lineage>
</organism>
<evidence type="ECO:0000313" key="4">
    <source>
        <dbReference type="Proteomes" id="UP000078252"/>
    </source>
</evidence>
<sequence length="1130" mass="124517">MTDTATGTTAYEEYAMPALFDTVAQWRAESLQVVNWGGFHGHRQVELSGTATLISGASGTGKSTLMDAYLAVMMPSDVPFNGASNDTTTGRARGADQRNLLTYLRGKVDTQRDPETGALRDVNLRGDDQTTWGAVAVTFRNDDERRFTVLRAYIVPKRARGVGDIQMTMATVDDTFDLRRLEEFVPSRFHHLELTGRVPGLVIRDTYQELAYTLQTRLGIGDSGGGNRAMRLLARIQAGQHLPTVDALYKSLVLETPATYDAADRALAHFSALDEAYEAMDTEERKVRILSPIVDLHAEIARSTAAAAALDGIATGAEVSPFAHWTASRKRALLDDEVARNTRERTAARAEVAAASARHAAVEIELRDAEARLRDQGGNALAQLEDRIDRRTRERDAAARSRSVFEERTAVLETTVDSEAAFSAAQRASHEFLGSYAAARQELDQRRDALTREEYPLLDRERSLRQERQSLEHRQGAMPLPMHEARVAMARAAGIDPADLPFVAELLDVLPGEEAWRTAIESVLAPVARTLLVDQDHLAAFSEAIDALRLPVRVQFEGVPTGPHIDLDGDPSMVSGKLAIKPSPFSTWVRERIESDRTDARCVEDAGELGGGGRRVTRSGQLRDGRRGAHGDRRQANVIGFTNEARVTAVEHELASIAEDLATLEARRTDVAQDIASLDALRTAHQHVVDASWDGIDVAGLDESLAQLDAERQALLAADDGLRTLRATVARLRAALDEASDRRSAARLSVARLEERHGVLVDGQDAAAEILARFDDAPDSLPDDEQAQLLSETFEEVGAPDGIDGFDDATRRLRRRLDERLSQALDGAASASNALTLTFQRYQDAWPDPNLGTGVASYEDYHAILEQILATGLHARRTEWRRRLSQWSGEDLVPLAGAFDRAVIEIEERLEPVNEILRELPFGASRDRLKIVIRRVTREEVASFRKELRALSASVDTELTDDVLETRFRRLRRFMAIIRPDSAAPRGRTTARDAVLDVRRHMEITAVRYDVDGNDLGVYSSLGDKSGGETQELVAFIVGAALRYQLGDETRPRPRFAPVFLDEAFIKADSEFAGRAVTAWLRLGFQLVVSAPLDKVTALEPSMERLLSMRKHPDTGHSSITEIARVAPVA</sequence>
<comment type="caution">
    <text evidence="3">The sequence shown here is derived from an EMBL/GenBank/DDBJ whole genome shotgun (WGS) entry which is preliminary data.</text>
</comment>
<dbReference type="PATRIC" id="fig|33881.3.peg.3450"/>
<gene>
    <name evidence="3" type="ORF">NS184_14600</name>
</gene>
<evidence type="ECO:0000313" key="3">
    <source>
        <dbReference type="EMBL" id="KTR03013.1"/>
    </source>
</evidence>
<evidence type="ECO:0000256" key="2">
    <source>
        <dbReference type="SAM" id="MobiDB-lite"/>
    </source>
</evidence>
<feature type="coiled-coil region" evidence="1">
    <location>
        <begin position="352"/>
        <end position="401"/>
    </location>
</feature>
<feature type="compositionally biased region" description="Basic and acidic residues" evidence="2">
    <location>
        <begin position="621"/>
        <end position="631"/>
    </location>
</feature>
<feature type="region of interest" description="Disordered" evidence="2">
    <location>
        <begin position="605"/>
        <end position="631"/>
    </location>
</feature>
<evidence type="ECO:0008006" key="5">
    <source>
        <dbReference type="Google" id="ProtNLM"/>
    </source>
</evidence>
<dbReference type="Proteomes" id="UP000078252">
    <property type="component" value="Unassembled WGS sequence"/>
</dbReference>
<accession>A0A175RI71</accession>
<keyword evidence="1" id="KW-0175">Coiled coil</keyword>
<proteinExistence type="predicted"/>
<reference evidence="3 4" key="1">
    <citation type="journal article" date="2016" name="Front. Microbiol.">
        <title>Genomic Resource of Rice Seed Associated Bacteria.</title>
        <authorList>
            <person name="Midha S."/>
            <person name="Bansal K."/>
            <person name="Sharma S."/>
            <person name="Kumar N."/>
            <person name="Patil P.P."/>
            <person name="Chaudhry V."/>
            <person name="Patil P.B."/>
        </authorList>
    </citation>
    <scope>NUCLEOTIDE SEQUENCE [LARGE SCALE GENOMIC DNA]</scope>
    <source>
        <strain evidence="3 4">NS184</strain>
    </source>
</reference>
<dbReference type="Pfam" id="PF13555">
    <property type="entry name" value="AAA_29"/>
    <property type="match status" value="1"/>
</dbReference>
<dbReference type="InterPro" id="IPR027417">
    <property type="entry name" value="P-loop_NTPase"/>
</dbReference>
<protein>
    <recommendedName>
        <fullName evidence="5">ATP-binding protein</fullName>
    </recommendedName>
</protein>
<dbReference type="RefSeq" id="WP_058726818.1">
    <property type="nucleotide sequence ID" value="NZ_LDQC01000092.1"/>
</dbReference>
<dbReference type="EMBL" id="LDQC01000092">
    <property type="protein sequence ID" value="KTR03013.1"/>
    <property type="molecule type" value="Genomic_DNA"/>
</dbReference>
<feature type="coiled-coil region" evidence="1">
    <location>
        <begin position="722"/>
        <end position="756"/>
    </location>
</feature>
<dbReference type="SUPFAM" id="SSF52540">
    <property type="entry name" value="P-loop containing nucleoside triphosphate hydrolases"/>
    <property type="match status" value="1"/>
</dbReference>
<evidence type="ECO:0000256" key="1">
    <source>
        <dbReference type="SAM" id="Coils"/>
    </source>
</evidence>
<dbReference type="Pfam" id="PF13558">
    <property type="entry name" value="SbcC_Walker_B"/>
    <property type="match status" value="1"/>
</dbReference>
<name>A0A175RI71_9MICO</name>
<dbReference type="AlphaFoldDB" id="A0A175RI71"/>